<organism evidence="1 2">
    <name type="scientific">Botryobasidium botryosum (strain FD-172 SS1)</name>
    <dbReference type="NCBI Taxonomy" id="930990"/>
    <lineage>
        <taxon>Eukaryota</taxon>
        <taxon>Fungi</taxon>
        <taxon>Dikarya</taxon>
        <taxon>Basidiomycota</taxon>
        <taxon>Agaricomycotina</taxon>
        <taxon>Agaricomycetes</taxon>
        <taxon>Cantharellales</taxon>
        <taxon>Botryobasidiaceae</taxon>
        <taxon>Botryobasidium</taxon>
    </lineage>
</organism>
<keyword evidence="2" id="KW-1185">Reference proteome</keyword>
<reference evidence="2" key="1">
    <citation type="journal article" date="2014" name="Proc. Natl. Acad. Sci. U.S.A.">
        <title>Extensive sampling of basidiomycete genomes demonstrates inadequacy of the white-rot/brown-rot paradigm for wood decay fungi.</title>
        <authorList>
            <person name="Riley R."/>
            <person name="Salamov A.A."/>
            <person name="Brown D.W."/>
            <person name="Nagy L.G."/>
            <person name="Floudas D."/>
            <person name="Held B.W."/>
            <person name="Levasseur A."/>
            <person name="Lombard V."/>
            <person name="Morin E."/>
            <person name="Otillar R."/>
            <person name="Lindquist E.A."/>
            <person name="Sun H."/>
            <person name="LaButti K.M."/>
            <person name="Schmutz J."/>
            <person name="Jabbour D."/>
            <person name="Luo H."/>
            <person name="Baker S.E."/>
            <person name="Pisabarro A.G."/>
            <person name="Walton J.D."/>
            <person name="Blanchette R.A."/>
            <person name="Henrissat B."/>
            <person name="Martin F."/>
            <person name="Cullen D."/>
            <person name="Hibbett D.S."/>
            <person name="Grigoriev I.V."/>
        </authorList>
    </citation>
    <scope>NUCLEOTIDE SEQUENCE [LARGE SCALE GENOMIC DNA]</scope>
    <source>
        <strain evidence="2">FD-172 SS1</strain>
    </source>
</reference>
<gene>
    <name evidence="1" type="ORF">BOTBODRAFT_188399</name>
</gene>
<dbReference type="InParanoid" id="A0A067MQ16"/>
<dbReference type="AlphaFoldDB" id="A0A067MQ16"/>
<dbReference type="Proteomes" id="UP000027195">
    <property type="component" value="Unassembled WGS sequence"/>
</dbReference>
<accession>A0A067MQ16</accession>
<evidence type="ECO:0000313" key="1">
    <source>
        <dbReference type="EMBL" id="KDQ13691.1"/>
    </source>
</evidence>
<evidence type="ECO:0000313" key="2">
    <source>
        <dbReference type="Proteomes" id="UP000027195"/>
    </source>
</evidence>
<dbReference type="HOGENOM" id="CLU_3142816_0_0_1"/>
<dbReference type="EMBL" id="KL198042">
    <property type="protein sequence ID" value="KDQ13691.1"/>
    <property type="molecule type" value="Genomic_DNA"/>
</dbReference>
<evidence type="ECO:0008006" key="3">
    <source>
        <dbReference type="Google" id="ProtNLM"/>
    </source>
</evidence>
<name>A0A067MQ16_BOTB1</name>
<protein>
    <recommendedName>
        <fullName evidence="3">Ubiquitin-like protease family profile domain-containing protein</fullName>
    </recommendedName>
</protein>
<proteinExistence type="predicted"/>
<sequence length="49" mass="5735">MAHLFLQIMRDSFRPNINIGEWKWVSEKRPTRQLNTYDCGLSSGTPLEP</sequence>